<feature type="region of interest" description="Disordered" evidence="1">
    <location>
        <begin position="485"/>
        <end position="520"/>
    </location>
</feature>
<feature type="compositionally biased region" description="Polar residues" evidence="1">
    <location>
        <begin position="1"/>
        <end position="11"/>
    </location>
</feature>
<organism evidence="3 4">
    <name type="scientific">Streblomastix strix</name>
    <dbReference type="NCBI Taxonomy" id="222440"/>
    <lineage>
        <taxon>Eukaryota</taxon>
        <taxon>Metamonada</taxon>
        <taxon>Preaxostyla</taxon>
        <taxon>Oxymonadida</taxon>
        <taxon>Streblomastigidae</taxon>
        <taxon>Streblomastix</taxon>
    </lineage>
</organism>
<feature type="transmembrane region" description="Helical" evidence="2">
    <location>
        <begin position="396"/>
        <end position="417"/>
    </location>
</feature>
<keyword evidence="2" id="KW-1133">Transmembrane helix</keyword>
<keyword evidence="2" id="KW-0812">Transmembrane</keyword>
<feature type="transmembrane region" description="Helical" evidence="2">
    <location>
        <begin position="643"/>
        <end position="663"/>
    </location>
</feature>
<evidence type="ECO:0000256" key="2">
    <source>
        <dbReference type="SAM" id="Phobius"/>
    </source>
</evidence>
<dbReference type="AlphaFoldDB" id="A0A5J4UV19"/>
<feature type="transmembrane region" description="Helical" evidence="2">
    <location>
        <begin position="55"/>
        <end position="78"/>
    </location>
</feature>
<feature type="region of interest" description="Disordered" evidence="1">
    <location>
        <begin position="1"/>
        <end position="23"/>
    </location>
</feature>
<name>A0A5J4UV19_9EUKA</name>
<feature type="compositionally biased region" description="Basic and acidic residues" evidence="1">
    <location>
        <begin position="499"/>
        <end position="516"/>
    </location>
</feature>
<sequence length="669" mass="75979">MSKGQQSMTQYSTGAKSGSSSVSASLKKKQKLKKKRNVQGAHIISAQNAQDLIPWFLQIVIGCMAIIITIEIITYVLVTVNFTKCKNSVTAINYCTSLMITFIDIHTYTKYLTLRNKADDDASIEEGVEFIPQLSVIKQVQNESAVNAKQYQEEVYRITTNKDIFNMFEKEDLNQVLIIAKKGDSGYDLINMWTLPINMLELITDISNIARDIGGQYWQSDEDRAVNWEYYLTCNIPVTAIEGAKRLALEYSQDARNSSFQSIIIASILGAAALFTPTIINLIQFVFTVRRLKKERHEIFLKLVTNSKHDYLLLKKRLDDIEKEIIDQDQDINQIQQLSDTNLKGNNVKLSGNDIENINEDEDLLIGFFLILAPPLIFTIIAIVASLTVIEYNNAIFLAGYRTTMLSMTQLFIIMIIQPSNEEVLGKWPNFQTSISTNPVWGDLSHFTQNSTAQMELLNKVMTFTVKLNSLVLYGREVEVEIDNDKEIDQQQQQQIDKASQEDEQKTDEQQKSDEKKKKKIICETGDEMIDSLSTQRTIYKGAKTEELQYSPTDIFINRDSDQNQTHRVYSIVGQFDGIEALFGLFMNSAQIILELLRTGQQVTISNPAVQDTATLLIYDLKGGLHFYREAIVNQQTQTMQSLTALLIAFFIIAILSTFLGYLRFLVPT</sequence>
<feature type="compositionally biased region" description="Low complexity" evidence="1">
    <location>
        <begin position="12"/>
        <end position="23"/>
    </location>
</feature>
<reference evidence="3 4" key="1">
    <citation type="submission" date="2019-03" db="EMBL/GenBank/DDBJ databases">
        <title>Single cell metagenomics reveals metabolic interactions within the superorganism composed of flagellate Streblomastix strix and complex community of Bacteroidetes bacteria on its surface.</title>
        <authorList>
            <person name="Treitli S.C."/>
            <person name="Kolisko M."/>
            <person name="Husnik F."/>
            <person name="Keeling P."/>
            <person name="Hampl V."/>
        </authorList>
    </citation>
    <scope>NUCLEOTIDE SEQUENCE [LARGE SCALE GENOMIC DNA]</scope>
    <source>
        <strain evidence="3">ST1C</strain>
    </source>
</reference>
<dbReference type="Proteomes" id="UP000324800">
    <property type="component" value="Unassembled WGS sequence"/>
</dbReference>
<keyword evidence="2" id="KW-0472">Membrane</keyword>
<evidence type="ECO:0000313" key="4">
    <source>
        <dbReference type="Proteomes" id="UP000324800"/>
    </source>
</evidence>
<accession>A0A5J4UV19</accession>
<feature type="transmembrane region" description="Helical" evidence="2">
    <location>
        <begin position="364"/>
        <end position="390"/>
    </location>
</feature>
<gene>
    <name evidence="3" type="ORF">EZS28_030184</name>
</gene>
<comment type="caution">
    <text evidence="3">The sequence shown here is derived from an EMBL/GenBank/DDBJ whole genome shotgun (WGS) entry which is preliminary data.</text>
</comment>
<protein>
    <submittedName>
        <fullName evidence="3">Uncharacterized protein</fullName>
    </submittedName>
</protein>
<evidence type="ECO:0000313" key="3">
    <source>
        <dbReference type="EMBL" id="KAA6374289.1"/>
    </source>
</evidence>
<dbReference type="EMBL" id="SNRW01012090">
    <property type="protein sequence ID" value="KAA6374289.1"/>
    <property type="molecule type" value="Genomic_DNA"/>
</dbReference>
<evidence type="ECO:0000256" key="1">
    <source>
        <dbReference type="SAM" id="MobiDB-lite"/>
    </source>
</evidence>
<proteinExistence type="predicted"/>
<feature type="transmembrane region" description="Helical" evidence="2">
    <location>
        <begin position="263"/>
        <end position="287"/>
    </location>
</feature>